<dbReference type="Proteomes" id="UP000092993">
    <property type="component" value="Unassembled WGS sequence"/>
</dbReference>
<dbReference type="OrthoDB" id="2803918at2759"/>
<accession>A0A1C7MQT2</accession>
<dbReference type="EMBL" id="LUGG01000001">
    <property type="protein sequence ID" value="OBZ79203.1"/>
    <property type="molecule type" value="Genomic_DNA"/>
</dbReference>
<proteinExistence type="predicted"/>
<keyword evidence="2" id="KW-1185">Reference proteome</keyword>
<organism evidence="1 2">
    <name type="scientific">Grifola frondosa</name>
    <name type="common">Maitake</name>
    <name type="synonym">Polyporus frondosus</name>
    <dbReference type="NCBI Taxonomy" id="5627"/>
    <lineage>
        <taxon>Eukaryota</taxon>
        <taxon>Fungi</taxon>
        <taxon>Dikarya</taxon>
        <taxon>Basidiomycota</taxon>
        <taxon>Agaricomycotina</taxon>
        <taxon>Agaricomycetes</taxon>
        <taxon>Polyporales</taxon>
        <taxon>Grifolaceae</taxon>
        <taxon>Grifola</taxon>
    </lineage>
</organism>
<dbReference type="AlphaFoldDB" id="A0A1C7MQT2"/>
<evidence type="ECO:0000313" key="1">
    <source>
        <dbReference type="EMBL" id="OBZ79203.1"/>
    </source>
</evidence>
<evidence type="ECO:0000313" key="2">
    <source>
        <dbReference type="Proteomes" id="UP000092993"/>
    </source>
</evidence>
<protein>
    <submittedName>
        <fullName evidence="1">Uncharacterized protein</fullName>
    </submittedName>
</protein>
<reference evidence="1 2" key="1">
    <citation type="submission" date="2016-03" db="EMBL/GenBank/DDBJ databases">
        <title>Whole genome sequencing of Grifola frondosa 9006-11.</title>
        <authorList>
            <person name="Min B."/>
            <person name="Park H."/>
            <person name="Kim J.-G."/>
            <person name="Cho H."/>
            <person name="Oh Y.-L."/>
            <person name="Kong W.-S."/>
            <person name="Choi I.-G."/>
        </authorList>
    </citation>
    <scope>NUCLEOTIDE SEQUENCE [LARGE SCALE GENOMIC DNA]</scope>
    <source>
        <strain evidence="1 2">9006-11</strain>
    </source>
</reference>
<gene>
    <name evidence="1" type="ORF">A0H81_00150</name>
</gene>
<dbReference type="OMA" id="TERAMIH"/>
<sequence length="311" mass="33335">MIGEKSAIPDDILIETTTSALEALASLLTSVLSQDVYGSSTVEILDALATLLSRLLTTVFPLLSKPKSKRSKKARLERGLAIDNMLGLLSTTILVPLIPSFARLSVQYLSALFSDNKTSKHAQSHAVIDIRPIVFAFVDKTISVLDELVTSGGAFSINSHRHVKCLLALQSIRELAKLYPESSRGTAADMNLGETTAAGVQPPHPQPPNRLVRLAKKDAAWYLCNVLHRVLPASPESLPADPSDEQAALLEDAIYTTMSALLRCTRGTAHHKAAGALPAGGVSLGHPFCGTMGEVERGMLLAVVERLWLGM</sequence>
<comment type="caution">
    <text evidence="1">The sequence shown here is derived from an EMBL/GenBank/DDBJ whole genome shotgun (WGS) entry which is preliminary data.</text>
</comment>
<name>A0A1C7MQT2_GRIFR</name>